<reference evidence="2" key="1">
    <citation type="journal article" date="2023" name="IMA Fungus">
        <title>Comparative genomic study of the Penicillium genus elucidates a diverse pangenome and 15 lateral gene transfer events.</title>
        <authorList>
            <person name="Petersen C."/>
            <person name="Sorensen T."/>
            <person name="Nielsen M.R."/>
            <person name="Sondergaard T.E."/>
            <person name="Sorensen J.L."/>
            <person name="Fitzpatrick D.A."/>
            <person name="Frisvad J.C."/>
            <person name="Nielsen K.L."/>
        </authorList>
    </citation>
    <scope>NUCLEOTIDE SEQUENCE</scope>
    <source>
        <strain evidence="2">IBT 17514</strain>
    </source>
</reference>
<evidence type="ECO:0000313" key="3">
    <source>
        <dbReference type="Proteomes" id="UP001215712"/>
    </source>
</evidence>
<reference evidence="2" key="2">
    <citation type="submission" date="2023-01" db="EMBL/GenBank/DDBJ databases">
        <authorList>
            <person name="Petersen C."/>
        </authorList>
    </citation>
    <scope>NUCLEOTIDE SEQUENCE</scope>
    <source>
        <strain evidence="2">IBT 17514</strain>
    </source>
</reference>
<keyword evidence="3" id="KW-1185">Reference proteome</keyword>
<name>A0AAD6MS10_9EURO</name>
<dbReference type="Proteomes" id="UP001215712">
    <property type="component" value="Unassembled WGS sequence"/>
</dbReference>
<organism evidence="2 3">
    <name type="scientific">Penicillium malachiteum</name>
    <dbReference type="NCBI Taxonomy" id="1324776"/>
    <lineage>
        <taxon>Eukaryota</taxon>
        <taxon>Fungi</taxon>
        <taxon>Dikarya</taxon>
        <taxon>Ascomycota</taxon>
        <taxon>Pezizomycotina</taxon>
        <taxon>Eurotiomycetes</taxon>
        <taxon>Eurotiomycetidae</taxon>
        <taxon>Eurotiales</taxon>
        <taxon>Aspergillaceae</taxon>
        <taxon>Penicillium</taxon>
    </lineage>
</organism>
<dbReference type="EMBL" id="JAQJAN010000019">
    <property type="protein sequence ID" value="KAJ5709491.1"/>
    <property type="molecule type" value="Genomic_DNA"/>
</dbReference>
<comment type="caution">
    <text evidence="2">The sequence shown here is derived from an EMBL/GenBank/DDBJ whole genome shotgun (WGS) entry which is preliminary data.</text>
</comment>
<dbReference type="AlphaFoldDB" id="A0AAD6MS10"/>
<feature type="chain" id="PRO_5042297687" description="Cyanovirin-N domain-containing protein" evidence="1">
    <location>
        <begin position="22"/>
        <end position="85"/>
    </location>
</feature>
<evidence type="ECO:0000256" key="1">
    <source>
        <dbReference type="SAM" id="SignalP"/>
    </source>
</evidence>
<accession>A0AAD6MS10</accession>
<sequence>MIPSSAVRLFVLSCLPFTAMANSGYAATCNSELLLQPGYSISYPSYYVDFSADCREEDGLYSTDVGVNLSWCFANSNGVLVAQEE</sequence>
<gene>
    <name evidence="2" type="ORF">N7493_010825</name>
</gene>
<proteinExistence type="predicted"/>
<evidence type="ECO:0008006" key="4">
    <source>
        <dbReference type="Google" id="ProtNLM"/>
    </source>
</evidence>
<protein>
    <recommendedName>
        <fullName evidence="4">Cyanovirin-N domain-containing protein</fullName>
    </recommendedName>
</protein>
<evidence type="ECO:0000313" key="2">
    <source>
        <dbReference type="EMBL" id="KAJ5709491.1"/>
    </source>
</evidence>
<keyword evidence="1" id="KW-0732">Signal</keyword>
<feature type="signal peptide" evidence="1">
    <location>
        <begin position="1"/>
        <end position="21"/>
    </location>
</feature>